<dbReference type="Pfam" id="PF00155">
    <property type="entry name" value="Aminotran_1_2"/>
    <property type="match status" value="1"/>
</dbReference>
<dbReference type="Gene3D" id="3.90.1150.10">
    <property type="entry name" value="Aspartate Aminotransferase, domain 1"/>
    <property type="match status" value="1"/>
</dbReference>
<dbReference type="EMBL" id="JAMWYS010000006">
    <property type="protein sequence ID" value="MCO4291629.1"/>
    <property type="molecule type" value="Genomic_DNA"/>
</dbReference>
<dbReference type="Gene3D" id="3.40.640.10">
    <property type="entry name" value="Type I PLP-dependent aspartate aminotransferase-like (Major domain)"/>
    <property type="match status" value="1"/>
</dbReference>
<dbReference type="InterPro" id="IPR015422">
    <property type="entry name" value="PyrdxlP-dep_Trfase_small"/>
</dbReference>
<feature type="domain" description="Aminotransferase class I/classII large" evidence="5">
    <location>
        <begin position="29"/>
        <end position="354"/>
    </location>
</feature>
<accession>A0A9X2EZ00</accession>
<dbReference type="PANTHER" id="PTHR13693">
    <property type="entry name" value="CLASS II AMINOTRANSFERASE/8-AMINO-7-OXONONANOATE SYNTHASE"/>
    <property type="match status" value="1"/>
</dbReference>
<keyword evidence="3" id="KW-0808">Transferase</keyword>
<keyword evidence="6" id="KW-0032">Aminotransferase</keyword>
<evidence type="ECO:0000313" key="7">
    <source>
        <dbReference type="Proteomes" id="UP001155182"/>
    </source>
</evidence>
<proteinExistence type="inferred from homology"/>
<dbReference type="GO" id="GO:0030170">
    <property type="term" value="F:pyridoxal phosphate binding"/>
    <property type="evidence" value="ECO:0007669"/>
    <property type="project" value="InterPro"/>
</dbReference>
<keyword evidence="7" id="KW-1185">Reference proteome</keyword>
<protein>
    <submittedName>
        <fullName evidence="6">Pyridoxal phosphate-dependent aminotransferase family protein</fullName>
    </submittedName>
</protein>
<sequence length="374" mass="41522">MSSIENFLKNQVLKLEENHSFRTLKTTENLIDFSSNDYLGFSRSLELKKLIEFELEKYPNYAIGSTGSRLISGNTQYAIDLENELASFHNTESALLFNSGYDANVGIFSCIPQKDDTIILDEKAHASIIDGSRLSYAKRYKFRHNDPNSLEQKLKVSTGNIFIGIESVYSMDGDTPDLSAIVKLAEKYNANIIIDEAHGAGVLGPDGKGLVSALGLEDKIFARIHTFGKAIGAHGAIIMGSNALRNFLINHSRSFIYTTAATFHSIVSIKAAYDHLKNHPHLQKELQEKIAIFKSSLLKKDSIIESNSPIQSIVIPGNTRMMAAYENLKNKGFSVGAVRAPSVAVGMERIRVCLHLFNSEPEIYKLVNEINQYL</sequence>
<keyword evidence="4" id="KW-0663">Pyridoxal phosphate</keyword>
<dbReference type="PANTHER" id="PTHR13693:SF77">
    <property type="entry name" value="8-AMINO-7-OXONONANOATE SYNTHASE"/>
    <property type="match status" value="1"/>
</dbReference>
<dbReference type="GO" id="GO:0008483">
    <property type="term" value="F:transaminase activity"/>
    <property type="evidence" value="ECO:0007669"/>
    <property type="project" value="UniProtKB-KW"/>
</dbReference>
<name>A0A9X2EZ00_9SPHI</name>
<evidence type="ECO:0000256" key="4">
    <source>
        <dbReference type="ARBA" id="ARBA00022898"/>
    </source>
</evidence>
<comment type="caution">
    <text evidence="6">The sequence shown here is derived from an EMBL/GenBank/DDBJ whole genome shotgun (WGS) entry which is preliminary data.</text>
</comment>
<dbReference type="InterPro" id="IPR004839">
    <property type="entry name" value="Aminotransferase_I/II_large"/>
</dbReference>
<comment type="similarity">
    <text evidence="2">Belongs to the class-II pyridoxal-phosphate-dependent aminotransferase family. BioF subfamily.</text>
</comment>
<reference evidence="6" key="1">
    <citation type="submission" date="2022-06" db="EMBL/GenBank/DDBJ databases">
        <title>Solitalea sp. MAHUQ-68 isolated from rhizospheric soil.</title>
        <authorList>
            <person name="Huq M.A."/>
        </authorList>
    </citation>
    <scope>NUCLEOTIDE SEQUENCE</scope>
    <source>
        <strain evidence="6">MAHUQ-68</strain>
    </source>
</reference>
<organism evidence="6 7">
    <name type="scientific">Solitalea agri</name>
    <dbReference type="NCBI Taxonomy" id="2953739"/>
    <lineage>
        <taxon>Bacteria</taxon>
        <taxon>Pseudomonadati</taxon>
        <taxon>Bacteroidota</taxon>
        <taxon>Sphingobacteriia</taxon>
        <taxon>Sphingobacteriales</taxon>
        <taxon>Sphingobacteriaceae</taxon>
        <taxon>Solitalea</taxon>
    </lineage>
</organism>
<dbReference type="InterPro" id="IPR015424">
    <property type="entry name" value="PyrdxlP-dep_Trfase"/>
</dbReference>
<evidence type="ECO:0000256" key="2">
    <source>
        <dbReference type="ARBA" id="ARBA00010008"/>
    </source>
</evidence>
<dbReference type="GO" id="GO:0009102">
    <property type="term" value="P:biotin biosynthetic process"/>
    <property type="evidence" value="ECO:0007669"/>
    <property type="project" value="TreeGrafter"/>
</dbReference>
<gene>
    <name evidence="6" type="ORF">NF867_01960</name>
</gene>
<dbReference type="Proteomes" id="UP001155182">
    <property type="component" value="Unassembled WGS sequence"/>
</dbReference>
<dbReference type="SUPFAM" id="SSF53383">
    <property type="entry name" value="PLP-dependent transferases"/>
    <property type="match status" value="1"/>
</dbReference>
<comment type="cofactor">
    <cofactor evidence="1">
        <name>pyridoxal 5'-phosphate</name>
        <dbReference type="ChEBI" id="CHEBI:597326"/>
    </cofactor>
</comment>
<dbReference type="InterPro" id="IPR015421">
    <property type="entry name" value="PyrdxlP-dep_Trfase_major"/>
</dbReference>
<dbReference type="AlphaFoldDB" id="A0A9X2EZ00"/>
<dbReference type="RefSeq" id="WP_252585862.1">
    <property type="nucleotide sequence ID" value="NZ_JAMWYS010000006.1"/>
</dbReference>
<evidence type="ECO:0000313" key="6">
    <source>
        <dbReference type="EMBL" id="MCO4291629.1"/>
    </source>
</evidence>
<dbReference type="InterPro" id="IPR050087">
    <property type="entry name" value="AON_synthase_class-II"/>
</dbReference>
<evidence type="ECO:0000256" key="3">
    <source>
        <dbReference type="ARBA" id="ARBA00022679"/>
    </source>
</evidence>
<evidence type="ECO:0000256" key="1">
    <source>
        <dbReference type="ARBA" id="ARBA00001933"/>
    </source>
</evidence>
<evidence type="ECO:0000259" key="5">
    <source>
        <dbReference type="Pfam" id="PF00155"/>
    </source>
</evidence>